<comment type="similarity">
    <text evidence="2 9">Belongs to the trans-sulfuration enzymes family.</text>
</comment>
<dbReference type="PROSITE" id="PS00868">
    <property type="entry name" value="CYS_MET_METAB_PP"/>
    <property type="match status" value="1"/>
</dbReference>
<dbReference type="FunFam" id="3.40.640.10:FF:000046">
    <property type="entry name" value="Cystathionine gamma-lyase"/>
    <property type="match status" value="1"/>
</dbReference>
<evidence type="ECO:0000256" key="7">
    <source>
        <dbReference type="ARBA" id="ARBA00047625"/>
    </source>
</evidence>
<dbReference type="Gene3D" id="3.40.640.10">
    <property type="entry name" value="Type I PLP-dependent aspartate aminotransferase-like (Major domain)"/>
    <property type="match status" value="1"/>
</dbReference>
<comment type="pathway">
    <text evidence="5">Amino-acid biosynthesis; L-methionine biosynthesis via de novo pathway; L-homocysteine from L-cystathionine: step 1/1.</text>
</comment>
<evidence type="ECO:0000256" key="6">
    <source>
        <dbReference type="ARBA" id="ARBA00047517"/>
    </source>
</evidence>
<dbReference type="EMBL" id="CP097763">
    <property type="protein sequence ID" value="URJ32768.1"/>
    <property type="molecule type" value="Genomic_DNA"/>
</dbReference>
<evidence type="ECO:0000313" key="11">
    <source>
        <dbReference type="EMBL" id="URJ32768.1"/>
    </source>
</evidence>
<dbReference type="Proteomes" id="UP001056622">
    <property type="component" value="Chromosome"/>
</dbReference>
<keyword evidence="3 8" id="KW-0663">Pyridoxal phosphate</keyword>
<evidence type="ECO:0000313" key="10">
    <source>
        <dbReference type="EMBL" id="URJ28102.1"/>
    </source>
</evidence>
<dbReference type="GO" id="GO:0030170">
    <property type="term" value="F:pyridoxal phosphate binding"/>
    <property type="evidence" value="ECO:0007669"/>
    <property type="project" value="InterPro"/>
</dbReference>
<dbReference type="GO" id="GO:0019450">
    <property type="term" value="P:L-cysteine catabolic process to pyruvate"/>
    <property type="evidence" value="ECO:0007669"/>
    <property type="project" value="TreeGrafter"/>
</dbReference>
<reference evidence="10" key="1">
    <citation type="submission" date="2022-05" db="EMBL/GenBank/DDBJ databases">
        <title>Impact of host demography and evolutionary history on endosymbiont molecular evolution: a test in carpenter ants (Genus Camponotus) and their Blochmannia endosymbionts.</title>
        <authorList>
            <person name="Manthey J.D."/>
            <person name="Giron J.C."/>
            <person name="Hruska J.P."/>
        </authorList>
    </citation>
    <scope>NUCLEOTIDE SEQUENCE</scope>
    <source>
        <strain evidence="11">C-005</strain>
        <strain evidence="10">C-039</strain>
    </source>
</reference>
<dbReference type="PANTHER" id="PTHR43500:SF1">
    <property type="entry name" value="CYSTATHIONINE BETA-LYASE-RELATED"/>
    <property type="match status" value="1"/>
</dbReference>
<dbReference type="GO" id="GO:0019346">
    <property type="term" value="P:transsulfuration"/>
    <property type="evidence" value="ECO:0007669"/>
    <property type="project" value="InterPro"/>
</dbReference>
<dbReference type="EC" id="4.4.1.8" evidence="10"/>
<sequence>MIKFETELITSGRDKQYTHGAVNPIIQRTSSVVFNSIQQKKQAIKNYNTTDTLFYGRYGTITHFSLRQSMTELENGVGCMLYPCGTAAITHAILSFIKPGDHILMTGSAYEPTQKFCRHVLKKMNVHTTWFDPLIGSDIYNFIQHNTRLVLLESPGSITMEVQNIPDIVKTVREKKSDIIILLDNTWSAGVFFKALDVGVDISLQSGTKYITGHSDAMIGTAVSNARCWDQLQEQSYLMGQMVDADTAYMASRGLRTLYVRLKQHEENGLHVAHWLAKHPAVERVNHPALATCKGHEYFIRDFSGSSGLFSFILKKRLNKLQLSSFIDNLKYFKLAYSWGGFESLILVNQVEELRYIRPAGTLDFTGTLIRVHIGLEHPDDLINDLSDGFNRINL</sequence>
<comment type="catalytic activity">
    <reaction evidence="7">
        <text>an S-substituted L-cysteine + H2O = a thiol + pyruvate + NH4(+)</text>
        <dbReference type="Rhea" id="RHEA:18121"/>
        <dbReference type="ChEBI" id="CHEBI:15361"/>
        <dbReference type="ChEBI" id="CHEBI:15377"/>
        <dbReference type="ChEBI" id="CHEBI:28938"/>
        <dbReference type="ChEBI" id="CHEBI:29256"/>
        <dbReference type="ChEBI" id="CHEBI:58717"/>
        <dbReference type="EC" id="4.4.1.13"/>
    </reaction>
</comment>
<proteinExistence type="inferred from homology"/>
<evidence type="ECO:0000256" key="9">
    <source>
        <dbReference type="RuleBase" id="RU362118"/>
    </source>
</evidence>
<protein>
    <submittedName>
        <fullName evidence="10">Cystathionine beta-lyase</fullName>
        <ecNumber evidence="10">4.4.1.8</ecNumber>
    </submittedName>
</protein>
<comment type="cofactor">
    <cofactor evidence="1 9">
        <name>pyridoxal 5'-phosphate</name>
        <dbReference type="ChEBI" id="CHEBI:597326"/>
    </cofactor>
</comment>
<dbReference type="InterPro" id="IPR054542">
    <property type="entry name" value="Cys_met_metab_PP"/>
</dbReference>
<accession>A0A9Q8X0B2</accession>
<evidence type="ECO:0000256" key="4">
    <source>
        <dbReference type="ARBA" id="ARBA00023239"/>
    </source>
</evidence>
<evidence type="ECO:0000313" key="12">
    <source>
        <dbReference type="Proteomes" id="UP001056209"/>
    </source>
</evidence>
<evidence type="ECO:0000256" key="2">
    <source>
        <dbReference type="ARBA" id="ARBA00009077"/>
    </source>
</evidence>
<dbReference type="GO" id="GO:0047804">
    <property type="term" value="F:cysteine-S-conjugate beta-lyase activity"/>
    <property type="evidence" value="ECO:0007669"/>
    <property type="project" value="UniProtKB-EC"/>
</dbReference>
<keyword evidence="4 10" id="KW-0456">Lyase</keyword>
<comment type="catalytic activity">
    <reaction evidence="6">
        <text>L,L-cystathionine + H2O = L-homocysteine + pyruvate + NH4(+)</text>
        <dbReference type="Rhea" id="RHEA:13965"/>
        <dbReference type="ChEBI" id="CHEBI:15361"/>
        <dbReference type="ChEBI" id="CHEBI:15377"/>
        <dbReference type="ChEBI" id="CHEBI:28938"/>
        <dbReference type="ChEBI" id="CHEBI:58161"/>
        <dbReference type="ChEBI" id="CHEBI:58199"/>
    </reaction>
</comment>
<name>A0A9Q8X0B2_9ENTR</name>
<keyword evidence="13" id="KW-1185">Reference proteome</keyword>
<dbReference type="InterPro" id="IPR000277">
    <property type="entry name" value="Cys/Met-Metab_PyrdxlP-dep_enz"/>
</dbReference>
<dbReference type="Gene3D" id="3.90.1150.10">
    <property type="entry name" value="Aspartate Aminotransferase, domain 1"/>
    <property type="match status" value="1"/>
</dbReference>
<dbReference type="RefSeq" id="WP_250248501.1">
    <property type="nucleotide sequence ID" value="NZ_CP097753.1"/>
</dbReference>
<dbReference type="NCBIfam" id="NF005990">
    <property type="entry name" value="PRK08114.1"/>
    <property type="match status" value="1"/>
</dbReference>
<dbReference type="InterPro" id="IPR015424">
    <property type="entry name" value="PyrdxlP-dep_Trfase"/>
</dbReference>
<organism evidence="10 12">
    <name type="scientific">Candidatus Blochmannia vicinus</name>
    <name type="common">nom. nud.</name>
    <dbReference type="NCBI Taxonomy" id="251540"/>
    <lineage>
        <taxon>Bacteria</taxon>
        <taxon>Pseudomonadati</taxon>
        <taxon>Pseudomonadota</taxon>
        <taxon>Gammaproteobacteria</taxon>
        <taxon>Enterobacterales</taxon>
        <taxon>Enterobacteriaceae</taxon>
        <taxon>ant endosymbionts</taxon>
        <taxon>Candidatus Blochmanniella</taxon>
    </lineage>
</organism>
<dbReference type="PANTHER" id="PTHR43500">
    <property type="entry name" value="CYSTATHIONINE BETA-LYASE-RELATED"/>
    <property type="match status" value="1"/>
</dbReference>
<dbReference type="InterPro" id="IPR006233">
    <property type="entry name" value="Cys_b_lyase_bac"/>
</dbReference>
<dbReference type="SUPFAM" id="SSF53383">
    <property type="entry name" value="PLP-dependent transferases"/>
    <property type="match status" value="1"/>
</dbReference>
<dbReference type="EMBL" id="CP097753">
    <property type="protein sequence ID" value="URJ28102.1"/>
    <property type="molecule type" value="Genomic_DNA"/>
</dbReference>
<evidence type="ECO:0000256" key="5">
    <source>
        <dbReference type="ARBA" id="ARBA00046315"/>
    </source>
</evidence>
<dbReference type="NCBIfam" id="TIGR01324">
    <property type="entry name" value="cysta_beta_ly_B"/>
    <property type="match status" value="1"/>
</dbReference>
<evidence type="ECO:0000313" key="13">
    <source>
        <dbReference type="Proteomes" id="UP001056622"/>
    </source>
</evidence>
<dbReference type="InterPro" id="IPR015422">
    <property type="entry name" value="PyrdxlP-dep_Trfase_small"/>
</dbReference>
<evidence type="ECO:0000256" key="3">
    <source>
        <dbReference type="ARBA" id="ARBA00022898"/>
    </source>
</evidence>
<dbReference type="AlphaFoldDB" id="A0A9Q8X0B2"/>
<evidence type="ECO:0000256" key="1">
    <source>
        <dbReference type="ARBA" id="ARBA00001933"/>
    </source>
</evidence>
<gene>
    <name evidence="10" type="primary">metC</name>
    <name evidence="10" type="ORF">M9393_02925</name>
    <name evidence="11" type="ORF">M9408_01900</name>
</gene>
<dbReference type="Proteomes" id="UP001056209">
    <property type="component" value="Chromosome"/>
</dbReference>
<dbReference type="FunFam" id="3.90.1150.10:FF:000058">
    <property type="entry name" value="Cystathionine beta-lyase"/>
    <property type="match status" value="1"/>
</dbReference>
<evidence type="ECO:0000256" key="8">
    <source>
        <dbReference type="PIRSR" id="PIRSR001434-2"/>
    </source>
</evidence>
<dbReference type="InterPro" id="IPR015421">
    <property type="entry name" value="PyrdxlP-dep_Trfase_major"/>
</dbReference>
<dbReference type="Pfam" id="PF01053">
    <property type="entry name" value="Cys_Met_Meta_PP"/>
    <property type="match status" value="1"/>
</dbReference>
<dbReference type="PIRSF" id="PIRSF001434">
    <property type="entry name" value="CGS"/>
    <property type="match status" value="1"/>
</dbReference>
<feature type="modified residue" description="N6-(pyridoxal phosphate)lysine" evidence="8">
    <location>
        <position position="209"/>
    </location>
</feature>